<evidence type="ECO:0000313" key="2">
    <source>
        <dbReference type="WBParaSite" id="PS1159_v2.g2381.t1"/>
    </source>
</evidence>
<organism evidence="1 2">
    <name type="scientific">Panagrolaimus sp. PS1159</name>
    <dbReference type="NCBI Taxonomy" id="55785"/>
    <lineage>
        <taxon>Eukaryota</taxon>
        <taxon>Metazoa</taxon>
        <taxon>Ecdysozoa</taxon>
        <taxon>Nematoda</taxon>
        <taxon>Chromadorea</taxon>
        <taxon>Rhabditida</taxon>
        <taxon>Tylenchina</taxon>
        <taxon>Panagrolaimomorpha</taxon>
        <taxon>Panagrolaimoidea</taxon>
        <taxon>Panagrolaimidae</taxon>
        <taxon>Panagrolaimus</taxon>
    </lineage>
</organism>
<proteinExistence type="predicted"/>
<reference evidence="2" key="1">
    <citation type="submission" date="2022-11" db="UniProtKB">
        <authorList>
            <consortium name="WormBaseParasite"/>
        </authorList>
    </citation>
    <scope>IDENTIFICATION</scope>
</reference>
<dbReference type="WBParaSite" id="PS1159_v2.g2381.t1">
    <property type="protein sequence ID" value="PS1159_v2.g2381.t1"/>
    <property type="gene ID" value="PS1159_v2.g2381"/>
</dbReference>
<accession>A0AC35G5M4</accession>
<name>A0AC35G5M4_9BILA</name>
<sequence>MCSFQPREGETFNYTNFESHWCSHIIIVAADILIVGGVTLGPTVVDNIEAFRKWNVKNKPLLVLSIGDMQEKEIWRVALQHPMRRTVTVRNDPKTTIEEVSYDWVCRGVPSSKLIVGFSAEGLTMFFQNVRANNEIGAPANVMRNKQIQKAENAGAMSQADICKILQDNQTRSFFIEELGIPYATRNDEFIAYDNVRSMQVKAIWASLNNFGGIGLHAIGMDNIYGECPQGQPYPLLKALIKAQVCDYCIHDASKKLNKNPKHNKCEPDFQVACSYILPKGEKSLNPEQIPLGQCTEIV</sequence>
<dbReference type="Proteomes" id="UP000887580">
    <property type="component" value="Unplaced"/>
</dbReference>
<protein>
    <submittedName>
        <fullName evidence="2">GH18 domain-containing protein</fullName>
    </submittedName>
</protein>
<evidence type="ECO:0000313" key="1">
    <source>
        <dbReference type="Proteomes" id="UP000887580"/>
    </source>
</evidence>